<feature type="domain" description="GFO/IDH/MocA-like oxidoreductase" evidence="2">
    <location>
        <begin position="130"/>
        <end position="253"/>
    </location>
</feature>
<gene>
    <name evidence="3" type="ORF">HW347_00845</name>
</gene>
<dbReference type="Proteomes" id="UP000740413">
    <property type="component" value="Unassembled WGS sequence"/>
</dbReference>
<reference evidence="4" key="1">
    <citation type="submission" date="2023-07" db="EMBL/GenBank/DDBJ databases">
        <title>Zobellia barbeyronii sp. nov., a new marine flavobacterium, isolated from green and red algae.</title>
        <authorList>
            <person name="Nedashkovskaya O.I."/>
            <person name="Otstavnykh N."/>
            <person name="Zhukova N."/>
            <person name="Guzev K."/>
            <person name="Chausova V."/>
            <person name="Tekutyeva L."/>
            <person name="Mikhailov V."/>
            <person name="Isaeva M."/>
        </authorList>
    </citation>
    <scope>NUCLEOTIDE SEQUENCE [LARGE SCALE GENOMIC DNA]</scope>
    <source>
        <strain evidence="4">KMM 6746</strain>
    </source>
</reference>
<dbReference type="InterPro" id="IPR000683">
    <property type="entry name" value="Gfo/Idh/MocA-like_OxRdtase_N"/>
</dbReference>
<dbReference type="PANTHER" id="PTHR43249:SF1">
    <property type="entry name" value="D-GLUCOSIDE 3-DEHYDROGENASE"/>
    <property type="match status" value="1"/>
</dbReference>
<evidence type="ECO:0000259" key="2">
    <source>
        <dbReference type="Pfam" id="PF22725"/>
    </source>
</evidence>
<dbReference type="Gene3D" id="3.30.360.10">
    <property type="entry name" value="Dihydrodipicolinate Reductase, domain 2"/>
    <property type="match status" value="1"/>
</dbReference>
<dbReference type="SUPFAM" id="SSF51735">
    <property type="entry name" value="NAD(P)-binding Rossmann-fold domains"/>
    <property type="match status" value="1"/>
</dbReference>
<dbReference type="Pfam" id="PF01408">
    <property type="entry name" value="GFO_IDH_MocA"/>
    <property type="match status" value="1"/>
</dbReference>
<evidence type="ECO:0000259" key="1">
    <source>
        <dbReference type="Pfam" id="PF01408"/>
    </source>
</evidence>
<dbReference type="InterPro" id="IPR055170">
    <property type="entry name" value="GFO_IDH_MocA-like_dom"/>
</dbReference>
<keyword evidence="4" id="KW-1185">Reference proteome</keyword>
<sequence>MSYIGVGIIGTGSIVHTYVKSLSEMDGVRIVGLCTKSADRVEQVKAEFGLPVYSSYNSFLSLPEIDLVCVCNESGKHSEAIKAVAMAHKHVLSEKPLEVTTEKIDGLIALCDKQKVLLGCVLQNRCSTDYRKVEKAVKSGKLGKLLMGNASINWYRSEAYYANSNWRGTIKLDGGAAFINQGIHTVDLLMNLIGPAVSVFANVQTRVHKIEGEDVGAALVNYKNGAIGTITAGTALFPGYPERVEVYGEKGSIIMEGGKITSWNIKGDKAPKLNTESIGSGAADPTAIGHQNHKIVLQDMVDAIRENRKPMVSGAEARKSVALINAIYKSSRNKKQVQL</sequence>
<dbReference type="Gene3D" id="3.40.50.720">
    <property type="entry name" value="NAD(P)-binding Rossmann-like Domain"/>
    <property type="match status" value="1"/>
</dbReference>
<evidence type="ECO:0000313" key="3">
    <source>
        <dbReference type="EMBL" id="MBT2159787.1"/>
    </source>
</evidence>
<name>A0ABS5WC97_9FLAO</name>
<feature type="domain" description="Gfo/Idh/MocA-like oxidoreductase N-terminal" evidence="1">
    <location>
        <begin position="4"/>
        <end position="118"/>
    </location>
</feature>
<dbReference type="InterPro" id="IPR052515">
    <property type="entry name" value="Gfo/Idh/MocA_Oxidoreductase"/>
</dbReference>
<dbReference type="Pfam" id="PF22725">
    <property type="entry name" value="GFO_IDH_MocA_C3"/>
    <property type="match status" value="1"/>
</dbReference>
<accession>A0ABS5WC97</accession>
<dbReference type="PANTHER" id="PTHR43249">
    <property type="entry name" value="UDP-N-ACETYL-2-AMINO-2-DEOXY-D-GLUCURONATE OXIDASE"/>
    <property type="match status" value="1"/>
</dbReference>
<dbReference type="SUPFAM" id="SSF55347">
    <property type="entry name" value="Glyceraldehyde-3-phosphate dehydrogenase-like, C-terminal domain"/>
    <property type="match status" value="1"/>
</dbReference>
<dbReference type="EMBL" id="JACATN010000001">
    <property type="protein sequence ID" value="MBT2159787.1"/>
    <property type="molecule type" value="Genomic_DNA"/>
</dbReference>
<protein>
    <submittedName>
        <fullName evidence="3">Gfo/Idh/MocA family oxidoreductase</fullName>
    </submittedName>
</protein>
<comment type="caution">
    <text evidence="3">The sequence shown here is derived from an EMBL/GenBank/DDBJ whole genome shotgun (WGS) entry which is preliminary data.</text>
</comment>
<evidence type="ECO:0000313" key="4">
    <source>
        <dbReference type="Proteomes" id="UP000740413"/>
    </source>
</evidence>
<organism evidence="3 4">
    <name type="scientific">Zobellia barbeyronii</name>
    <dbReference type="NCBI Taxonomy" id="2748009"/>
    <lineage>
        <taxon>Bacteria</taxon>
        <taxon>Pseudomonadati</taxon>
        <taxon>Bacteroidota</taxon>
        <taxon>Flavobacteriia</taxon>
        <taxon>Flavobacteriales</taxon>
        <taxon>Flavobacteriaceae</taxon>
        <taxon>Zobellia</taxon>
    </lineage>
</organism>
<proteinExistence type="predicted"/>
<dbReference type="InterPro" id="IPR036291">
    <property type="entry name" value="NAD(P)-bd_dom_sf"/>
</dbReference>
<dbReference type="RefSeq" id="WP_214610078.1">
    <property type="nucleotide sequence ID" value="NZ_JACATN010000001.1"/>
</dbReference>